<evidence type="ECO:0000256" key="1">
    <source>
        <dbReference type="ARBA" id="ARBA00001946"/>
    </source>
</evidence>
<dbReference type="InterPro" id="IPR043128">
    <property type="entry name" value="Rev_trsase/Diguanyl_cyclase"/>
</dbReference>
<dbReference type="EMBL" id="CP000510">
    <property type="protein sequence ID" value="ABM02949.1"/>
    <property type="molecule type" value="Genomic_DNA"/>
</dbReference>
<dbReference type="eggNOG" id="COG5001">
    <property type="taxonomic scope" value="Bacteria"/>
</dbReference>
<dbReference type="CDD" id="cd01948">
    <property type="entry name" value="EAL"/>
    <property type="match status" value="1"/>
</dbReference>
<dbReference type="Gene3D" id="3.30.450.20">
    <property type="entry name" value="PAS domain"/>
    <property type="match status" value="2"/>
</dbReference>
<dbReference type="InterPro" id="IPR003660">
    <property type="entry name" value="HAMP_dom"/>
</dbReference>
<evidence type="ECO:0000313" key="9">
    <source>
        <dbReference type="Proteomes" id="UP000000639"/>
    </source>
</evidence>
<dbReference type="PROSITE" id="PS50887">
    <property type="entry name" value="GGDEF"/>
    <property type="match status" value="1"/>
</dbReference>
<dbReference type="FunFam" id="3.30.70.270:FF:000001">
    <property type="entry name" value="Diguanylate cyclase domain protein"/>
    <property type="match status" value="1"/>
</dbReference>
<dbReference type="InterPro" id="IPR035919">
    <property type="entry name" value="EAL_sf"/>
</dbReference>
<dbReference type="CDD" id="cd06225">
    <property type="entry name" value="HAMP"/>
    <property type="match status" value="1"/>
</dbReference>
<dbReference type="Gene3D" id="3.20.20.450">
    <property type="entry name" value="EAL domain"/>
    <property type="match status" value="1"/>
</dbReference>
<feature type="domain" description="PAC" evidence="4">
    <location>
        <begin position="462"/>
        <end position="514"/>
    </location>
</feature>
<dbReference type="Pfam" id="PF00990">
    <property type="entry name" value="GGDEF"/>
    <property type="match status" value="1"/>
</dbReference>
<feature type="domain" description="HAMP" evidence="6">
    <location>
        <begin position="346"/>
        <end position="376"/>
    </location>
</feature>
<dbReference type="InterPro" id="IPR000014">
    <property type="entry name" value="PAS"/>
</dbReference>
<dbReference type="Gene3D" id="3.30.70.270">
    <property type="match status" value="1"/>
</dbReference>
<accession>A1STY4</accession>
<dbReference type="STRING" id="357804.Ping_1111"/>
<dbReference type="InterPro" id="IPR000160">
    <property type="entry name" value="GGDEF_dom"/>
</dbReference>
<dbReference type="PROSITE" id="PS50112">
    <property type="entry name" value="PAS"/>
    <property type="match status" value="1"/>
</dbReference>
<comment type="cofactor">
    <cofactor evidence="1">
        <name>Mg(2+)</name>
        <dbReference type="ChEBI" id="CHEBI:18420"/>
    </cofactor>
</comment>
<feature type="transmembrane region" description="Helical" evidence="2">
    <location>
        <begin position="12"/>
        <end position="35"/>
    </location>
</feature>
<feature type="transmembrane region" description="Helical" evidence="2">
    <location>
        <begin position="298"/>
        <end position="320"/>
    </location>
</feature>
<dbReference type="GO" id="GO:0007165">
    <property type="term" value="P:signal transduction"/>
    <property type="evidence" value="ECO:0007669"/>
    <property type="project" value="InterPro"/>
</dbReference>
<protein>
    <submittedName>
        <fullName evidence="8">Diguanylate cyclase/phosphodiesterase with PAS/PAC and GAF sensor(S)</fullName>
    </submittedName>
</protein>
<evidence type="ECO:0000259" key="5">
    <source>
        <dbReference type="PROSITE" id="PS50883"/>
    </source>
</evidence>
<dbReference type="InterPro" id="IPR001633">
    <property type="entry name" value="EAL_dom"/>
</dbReference>
<dbReference type="SMART" id="SM00086">
    <property type="entry name" value="PAC"/>
    <property type="match status" value="1"/>
</dbReference>
<proteinExistence type="predicted"/>
<evidence type="ECO:0000259" key="4">
    <source>
        <dbReference type="PROSITE" id="PS50113"/>
    </source>
</evidence>
<keyword evidence="2" id="KW-0472">Membrane</keyword>
<dbReference type="CDD" id="cd01949">
    <property type="entry name" value="GGDEF"/>
    <property type="match status" value="1"/>
</dbReference>
<dbReference type="HOGENOM" id="CLU_000445_70_44_6"/>
<gene>
    <name evidence="8" type="ordered locus">Ping_1111</name>
</gene>
<dbReference type="InterPro" id="IPR000700">
    <property type="entry name" value="PAS-assoc_C"/>
</dbReference>
<dbReference type="PANTHER" id="PTHR44757">
    <property type="entry name" value="DIGUANYLATE CYCLASE DGCP"/>
    <property type="match status" value="1"/>
</dbReference>
<dbReference type="Pfam" id="PF00563">
    <property type="entry name" value="EAL"/>
    <property type="match status" value="1"/>
</dbReference>
<feature type="domain" description="PAS" evidence="3">
    <location>
        <begin position="384"/>
        <end position="458"/>
    </location>
</feature>
<dbReference type="NCBIfam" id="TIGR00229">
    <property type="entry name" value="sensory_box"/>
    <property type="match status" value="1"/>
</dbReference>
<name>A1STY4_PSYIN</name>
<evidence type="ECO:0000259" key="6">
    <source>
        <dbReference type="PROSITE" id="PS50885"/>
    </source>
</evidence>
<dbReference type="AlphaFoldDB" id="A1STY4"/>
<dbReference type="InterPro" id="IPR029787">
    <property type="entry name" value="Nucleotide_cyclase"/>
</dbReference>
<reference evidence="8 9" key="1">
    <citation type="submission" date="2007-01" db="EMBL/GenBank/DDBJ databases">
        <title>Complete sequence of Psychromonas ingrahamii 37.</title>
        <authorList>
            <consortium name="US DOE Joint Genome Institute"/>
            <person name="Copeland A."/>
            <person name="Lucas S."/>
            <person name="Lapidus A."/>
            <person name="Barry K."/>
            <person name="Detter J.C."/>
            <person name="Glavina del Rio T."/>
            <person name="Hammon N."/>
            <person name="Israni S."/>
            <person name="Dalin E."/>
            <person name="Tice H."/>
            <person name="Pitluck S."/>
            <person name="Thompson L.S."/>
            <person name="Brettin T."/>
            <person name="Bruce D."/>
            <person name="Han C."/>
            <person name="Tapia R."/>
            <person name="Schmutz J."/>
            <person name="Larimer F."/>
            <person name="Land M."/>
            <person name="Hauser L."/>
            <person name="Kyrpides N."/>
            <person name="Ivanova N."/>
            <person name="Staley J."/>
            <person name="Richardson P."/>
        </authorList>
    </citation>
    <scope>NUCLEOTIDE SEQUENCE [LARGE SCALE GENOMIC DNA]</scope>
    <source>
        <strain evidence="8 9">37</strain>
    </source>
</reference>
<dbReference type="OrthoDB" id="9804951at2"/>
<dbReference type="GO" id="GO:0016020">
    <property type="term" value="C:membrane"/>
    <property type="evidence" value="ECO:0007669"/>
    <property type="project" value="InterPro"/>
</dbReference>
<dbReference type="SUPFAM" id="SSF55073">
    <property type="entry name" value="Nucleotide cyclase"/>
    <property type="match status" value="1"/>
</dbReference>
<dbReference type="InterPro" id="IPR052155">
    <property type="entry name" value="Biofilm_reg_signaling"/>
</dbReference>
<dbReference type="PROSITE" id="PS50883">
    <property type="entry name" value="EAL"/>
    <property type="match status" value="1"/>
</dbReference>
<dbReference type="InterPro" id="IPR001610">
    <property type="entry name" value="PAC"/>
</dbReference>
<keyword evidence="2" id="KW-0812">Transmembrane</keyword>
<dbReference type="Proteomes" id="UP000000639">
    <property type="component" value="Chromosome"/>
</dbReference>
<keyword evidence="2" id="KW-1133">Transmembrane helix</keyword>
<sequence length="954" mass="108538">MNISYKKIFPKYIGFLLIVSVIPLLAVGIISYHNASQAIQDAARRFSTELLNHKIELLESKLDQVESLIVNISSVEAITNALDDEFSESNTYTDLATQAKIGYILNGYLSLQGLVSIDIFTSGGTQYHVGDSLNVGENRNDIRELIWQETLASPKQIYWSGILPNVNKSSSHKMVLGAAKIIKKIDHISLKTRPIALILVSINIENLNESITDKESDGGVSAYLIDQRDNIAYSHKKNEIGQSVKELFPFAVAKQQRLNSYTWNGNDYFIQSRAITKYNWQIFSLIPQKNLRRDINRIGVITFYLVFAGILLTCIAGWYFSHNIVQPIKDVITAYKGLQNKTLKQTKRLPVRSDDEVGELVKWFNTSLDNLEARELYENALRESEERYALVANATNEGLWDWNITKNEMYFSPRFFALLGKNVDENSSLNTIEDWYKLIHPKDIILVKSAINDCLNGKTAHFQCEYRLLHHDGRYRWILSRGLAIWDSSGEAIRMAASHSDISDQRDAKDKLRYDAFHDSLTGLYNRSWFVSYLQELLSGHSRNKNLNFAVLFLDLDQFKLVNDTLGHAAGDKLLIYVAERLKKCLRETDMLARFGGDEFVILLKSDENYRFIQIAERIIEQLSLSFSINNNYIHTGASIGITLLETGYQDAYEMLRDADIAMYRAKLNGKNCHIVFDEEMRSQLLKQVDTEKLLRQAIENDELTLYYQPIISLSDGRLTGFEALLRWNNPILGNVSPDVFIPLAEANGTIIQLGQWVFESAFIQLKAWKEEFTGFDNLVLSINMSPVQFLDKLFLKNFPKLMDTYNIKGSEIAIEITETAIIHKKALAIKVINDFKKYGIHIHLDDFGTGYSSISHLVGFQIDLIKIDRSFIELLGVNSKEDKLVQAIINFAHNLGIKCTAEGIEEAAQQRLLSIANCDYAQGYFIAKPAPASQLTEFIREHLSRSKGLLPPE</sequence>
<evidence type="ECO:0000256" key="2">
    <source>
        <dbReference type="SAM" id="Phobius"/>
    </source>
</evidence>
<dbReference type="eggNOG" id="COG5000">
    <property type="taxonomic scope" value="Bacteria"/>
</dbReference>
<dbReference type="KEGG" id="pin:Ping_1111"/>
<feature type="domain" description="GGDEF" evidence="7">
    <location>
        <begin position="547"/>
        <end position="679"/>
    </location>
</feature>
<dbReference type="PROSITE" id="PS50113">
    <property type="entry name" value="PAC"/>
    <property type="match status" value="1"/>
</dbReference>
<dbReference type="InterPro" id="IPR013655">
    <property type="entry name" value="PAS_fold_3"/>
</dbReference>
<dbReference type="SUPFAM" id="SSF141868">
    <property type="entry name" value="EAL domain-like"/>
    <property type="match status" value="1"/>
</dbReference>
<dbReference type="CDD" id="cd00130">
    <property type="entry name" value="PAS"/>
    <property type="match status" value="1"/>
</dbReference>
<evidence type="ECO:0000259" key="3">
    <source>
        <dbReference type="PROSITE" id="PS50112"/>
    </source>
</evidence>
<dbReference type="PROSITE" id="PS50885">
    <property type="entry name" value="HAMP"/>
    <property type="match status" value="1"/>
</dbReference>
<dbReference type="SUPFAM" id="SSF55785">
    <property type="entry name" value="PYP-like sensor domain (PAS domain)"/>
    <property type="match status" value="1"/>
</dbReference>
<dbReference type="SMART" id="SM00091">
    <property type="entry name" value="PAS"/>
    <property type="match status" value="1"/>
</dbReference>
<dbReference type="PANTHER" id="PTHR44757:SF2">
    <property type="entry name" value="BIOFILM ARCHITECTURE MAINTENANCE PROTEIN MBAA"/>
    <property type="match status" value="1"/>
</dbReference>
<dbReference type="NCBIfam" id="TIGR00254">
    <property type="entry name" value="GGDEF"/>
    <property type="match status" value="1"/>
</dbReference>
<evidence type="ECO:0000313" key="8">
    <source>
        <dbReference type="EMBL" id="ABM02949.1"/>
    </source>
</evidence>
<dbReference type="GO" id="GO:0003824">
    <property type="term" value="F:catalytic activity"/>
    <property type="evidence" value="ECO:0007669"/>
    <property type="project" value="UniProtKB-ARBA"/>
</dbReference>
<organism evidence="8 9">
    <name type="scientific">Psychromonas ingrahamii (strain DSM 17664 / CCUG 51855 / 37)</name>
    <dbReference type="NCBI Taxonomy" id="357804"/>
    <lineage>
        <taxon>Bacteria</taxon>
        <taxon>Pseudomonadati</taxon>
        <taxon>Pseudomonadota</taxon>
        <taxon>Gammaproteobacteria</taxon>
        <taxon>Alteromonadales</taxon>
        <taxon>Psychromonadaceae</taxon>
        <taxon>Psychromonas</taxon>
    </lineage>
</organism>
<dbReference type="SMART" id="SM00267">
    <property type="entry name" value="GGDEF"/>
    <property type="match status" value="1"/>
</dbReference>
<keyword evidence="9" id="KW-1185">Reference proteome</keyword>
<evidence type="ECO:0000259" key="7">
    <source>
        <dbReference type="PROSITE" id="PS50887"/>
    </source>
</evidence>
<dbReference type="Pfam" id="PF08447">
    <property type="entry name" value="PAS_3"/>
    <property type="match status" value="1"/>
</dbReference>
<feature type="domain" description="EAL" evidence="5">
    <location>
        <begin position="688"/>
        <end position="944"/>
    </location>
</feature>
<dbReference type="RefSeq" id="WP_011769512.1">
    <property type="nucleotide sequence ID" value="NC_008709.1"/>
</dbReference>
<dbReference type="InterPro" id="IPR035965">
    <property type="entry name" value="PAS-like_dom_sf"/>
</dbReference>
<dbReference type="SMART" id="SM00052">
    <property type="entry name" value="EAL"/>
    <property type="match status" value="1"/>
</dbReference>